<reference evidence="1 2" key="1">
    <citation type="submission" date="2018-08" db="EMBL/GenBank/DDBJ databases">
        <title>Chitinophaga sp. K20C18050901, a novel bacterium isolated from forest soil.</title>
        <authorList>
            <person name="Wang C."/>
        </authorList>
    </citation>
    <scope>NUCLEOTIDE SEQUENCE [LARGE SCALE GENOMIC DNA]</scope>
    <source>
        <strain evidence="1 2">K20C18050901</strain>
    </source>
</reference>
<dbReference type="Proteomes" id="UP000261174">
    <property type="component" value="Unassembled WGS sequence"/>
</dbReference>
<keyword evidence="2" id="KW-1185">Reference proteome</keyword>
<organism evidence="1 2">
    <name type="scientific">Chitinophaga silvisoli</name>
    <dbReference type="NCBI Taxonomy" id="2291814"/>
    <lineage>
        <taxon>Bacteria</taxon>
        <taxon>Pseudomonadati</taxon>
        <taxon>Bacteroidota</taxon>
        <taxon>Chitinophagia</taxon>
        <taxon>Chitinophagales</taxon>
        <taxon>Chitinophagaceae</taxon>
        <taxon>Chitinophaga</taxon>
    </lineage>
</organism>
<dbReference type="EMBL" id="QTJV01000001">
    <property type="protein sequence ID" value="RFM36967.1"/>
    <property type="molecule type" value="Genomic_DNA"/>
</dbReference>
<gene>
    <name evidence="1" type="ORF">DXN04_05575</name>
</gene>
<comment type="caution">
    <text evidence="1">The sequence shown here is derived from an EMBL/GenBank/DDBJ whole genome shotgun (WGS) entry which is preliminary data.</text>
</comment>
<sequence>MIEGFDYNYGKGGPVDLKLTWYVISDNFYSAFVSSGGVLAPPVTIANENGKVSIFLNYKSYYLRFHIRAFAKSLSKDSAAYYTGWSVVDSTLIPEATVVTSVPYKNAFAGTISMVDSTLTTGAKLGINTTTPRAPLDVANTNTDTVTSILGRLPDGNSSGDGTFLGVKAYKANTYNIPMFGLISKYGGSLNCGVIFNRGQITGGYLTFLTNNGTEKMRLDSGGNLMIGVKTAGAFKLAVAGTIGAKKLTITQAGWADYVFQPDYKLPALAAVEEHIHTNHKLPDIPSAQEIETKGLDVAEMQKLQMQKIEELTLYLIEEHKANVKLQQEVAELKARLDRK</sequence>
<accession>A0A3E1PA15</accession>
<evidence type="ECO:0000313" key="2">
    <source>
        <dbReference type="Proteomes" id="UP000261174"/>
    </source>
</evidence>
<proteinExistence type="predicted"/>
<name>A0A3E1PA15_9BACT</name>
<protein>
    <submittedName>
        <fullName evidence="1">Uncharacterized protein</fullName>
    </submittedName>
</protein>
<evidence type="ECO:0000313" key="1">
    <source>
        <dbReference type="EMBL" id="RFM36967.1"/>
    </source>
</evidence>
<dbReference type="AlphaFoldDB" id="A0A3E1PA15"/>